<dbReference type="OrthoDB" id="408631at2759"/>
<dbReference type="InterPro" id="IPR051093">
    <property type="entry name" value="Neuroligin/BSAL"/>
</dbReference>
<accession>A0A9P0FSJ0</accession>
<protein>
    <recommendedName>
        <fullName evidence="4">Carboxylesterase type B domain-containing protein</fullName>
    </recommendedName>
</protein>
<dbReference type="PANTHER" id="PTHR43903">
    <property type="entry name" value="NEUROLIGIN"/>
    <property type="match status" value="1"/>
</dbReference>
<evidence type="ECO:0000313" key="6">
    <source>
        <dbReference type="Proteomes" id="UP001154114"/>
    </source>
</evidence>
<feature type="domain" description="Carboxylesterase type B" evidence="4">
    <location>
        <begin position="48"/>
        <end position="588"/>
    </location>
</feature>
<dbReference type="SUPFAM" id="SSF53474">
    <property type="entry name" value="alpha/beta-Hydrolases"/>
    <property type="match status" value="1"/>
</dbReference>
<reference evidence="5" key="1">
    <citation type="submission" date="2021-12" db="EMBL/GenBank/DDBJ databases">
        <authorList>
            <person name="King R."/>
        </authorList>
    </citation>
    <scope>NUCLEOTIDE SEQUENCE</scope>
</reference>
<dbReference type="Pfam" id="PF00135">
    <property type="entry name" value="COesterase"/>
    <property type="match status" value="1"/>
</dbReference>
<feature type="chain" id="PRO_5040277228" description="Carboxylesterase type B domain-containing protein" evidence="3">
    <location>
        <begin position="22"/>
        <end position="697"/>
    </location>
</feature>
<keyword evidence="3" id="KW-0732">Signal</keyword>
<proteinExistence type="inferred from homology"/>
<dbReference type="EMBL" id="LR824015">
    <property type="protein sequence ID" value="CAH0582953.1"/>
    <property type="molecule type" value="Genomic_DNA"/>
</dbReference>
<dbReference type="InterPro" id="IPR002018">
    <property type="entry name" value="CarbesteraseB"/>
</dbReference>
<keyword evidence="2" id="KW-0325">Glycoprotein</keyword>
<evidence type="ECO:0000313" key="5">
    <source>
        <dbReference type="EMBL" id="CAH0582953.1"/>
    </source>
</evidence>
<evidence type="ECO:0000259" key="4">
    <source>
        <dbReference type="Pfam" id="PF00135"/>
    </source>
</evidence>
<evidence type="ECO:0000256" key="3">
    <source>
        <dbReference type="SAM" id="SignalP"/>
    </source>
</evidence>
<comment type="similarity">
    <text evidence="1">Belongs to the type-B carboxylesterase/lipase family.</text>
</comment>
<gene>
    <name evidence="5" type="ORF">CINC_LOCUS1977</name>
</gene>
<dbReference type="Proteomes" id="UP001154114">
    <property type="component" value="Chromosome 12"/>
</dbReference>
<sequence>MYRSWLCVALALVAVCAPAQAVVGGAPASPPEPDAAVVFTQRFGFSSRIEGIKDDKLGYYSFFGIRYAEPPLGPQRFQRPIRRYLAGEMMATNQCLPCPQPDPYQPRRIIGHEDCLCLNVYAPKMPATEEGSPVVFFIHGGNYRTGSTGPYGGQHLAQKDTILVTAQYRLGSLGYLSTGQRDAGGNLGLFDLHTAMVWIQDYIQFFGGDPKRVVVMGQGSGGSAASLMAMSPEGRSASGVAALSGTPLSPGAVRPDPAKHAEALAERTGCPKAPAESLLICLRKLPVEELVQADEDLKMDMVDTQRFLEEISGRSGAGARVEGKDDLRGLPPLVAEAPAESLNKRQKRVPFLTGVTKAETSRAVFGKFNKFLTNQLQTVTDFLKKDVIGGLQNVVSGVEGLIPLASTVTAALPVADYYQGLFEQATNIVDGLAEIAEATGDALFNFPAYQSVEKWSSGGEAYLYSFEHVGNLSKGWNFLPGVALAERADDEATPKPKKAQGPAHGDELAYIFEPLGPDGQPMGGDISSTDARVRDNFVGLISKFAHGLDQGNKEKNASKSGNLFGALPFSKDSNQFLKISETLTVDKDFRFCQIGLWGNMGDRVTGALCKNVLGNLLNLSQLPGQLPNQLTQQIPNQLTQQIPNQLTQQIPNQLTPKLPTQGNAPFVPDLFGRPTTKAPARKPQRTTQGVFKLPFDF</sequence>
<name>A0A9P0FSJ0_CHRIL</name>
<dbReference type="InterPro" id="IPR029058">
    <property type="entry name" value="AB_hydrolase_fold"/>
</dbReference>
<dbReference type="AlphaFoldDB" id="A0A9P0FSJ0"/>
<organism evidence="5 6">
    <name type="scientific">Chrysodeixis includens</name>
    <name type="common">Soybean looper</name>
    <name type="synonym">Pseudoplusia includens</name>
    <dbReference type="NCBI Taxonomy" id="689277"/>
    <lineage>
        <taxon>Eukaryota</taxon>
        <taxon>Metazoa</taxon>
        <taxon>Ecdysozoa</taxon>
        <taxon>Arthropoda</taxon>
        <taxon>Hexapoda</taxon>
        <taxon>Insecta</taxon>
        <taxon>Pterygota</taxon>
        <taxon>Neoptera</taxon>
        <taxon>Endopterygota</taxon>
        <taxon>Lepidoptera</taxon>
        <taxon>Glossata</taxon>
        <taxon>Ditrysia</taxon>
        <taxon>Noctuoidea</taxon>
        <taxon>Noctuidae</taxon>
        <taxon>Plusiinae</taxon>
        <taxon>Chrysodeixis</taxon>
    </lineage>
</organism>
<feature type="signal peptide" evidence="3">
    <location>
        <begin position="1"/>
        <end position="21"/>
    </location>
</feature>
<evidence type="ECO:0000256" key="2">
    <source>
        <dbReference type="ARBA" id="ARBA00023180"/>
    </source>
</evidence>
<keyword evidence="6" id="KW-1185">Reference proteome</keyword>
<evidence type="ECO:0000256" key="1">
    <source>
        <dbReference type="ARBA" id="ARBA00005964"/>
    </source>
</evidence>
<dbReference type="Gene3D" id="3.40.50.1820">
    <property type="entry name" value="alpha/beta hydrolase"/>
    <property type="match status" value="1"/>
</dbReference>